<feature type="transmembrane region" description="Helical" evidence="1">
    <location>
        <begin position="33"/>
        <end position="62"/>
    </location>
</feature>
<feature type="transmembrane region" description="Helical" evidence="1">
    <location>
        <begin position="124"/>
        <end position="147"/>
    </location>
</feature>
<evidence type="ECO:0000256" key="1">
    <source>
        <dbReference type="SAM" id="Phobius"/>
    </source>
</evidence>
<sequence length="170" mass="18957">MSKSKALTMKRLGRSMKYQYVKLLRSPGGAKKVAMGFAIGFGLEFMVISTAMLVYIIFYPLVRVARGSMPAAIIGHVIGKLTFLPIPMLGLGKCLGDLILPFHIHMPAWLPGWLEGFLNVQLKTLIGMTLISTALGILTYPIVYYLYEANRKRRAEKLARKLLQVQDNGQ</sequence>
<proteinExistence type="predicted"/>
<protein>
    <submittedName>
        <fullName evidence="3">DUF2062 domain-containing protein</fullName>
    </submittedName>
</protein>
<reference evidence="4" key="1">
    <citation type="journal article" date="2019" name="Int. J. Syst. Evol. Microbiol.">
        <title>The Global Catalogue of Microorganisms (GCM) 10K type strain sequencing project: providing services to taxonomists for standard genome sequencing and annotation.</title>
        <authorList>
            <consortium name="The Broad Institute Genomics Platform"/>
            <consortium name="The Broad Institute Genome Sequencing Center for Infectious Disease"/>
            <person name="Wu L."/>
            <person name="Ma J."/>
        </authorList>
    </citation>
    <scope>NUCLEOTIDE SEQUENCE [LARGE SCALE GENOMIC DNA]</scope>
    <source>
        <strain evidence="4">WYCCWR 12678</strain>
    </source>
</reference>
<evidence type="ECO:0000259" key="2">
    <source>
        <dbReference type="Pfam" id="PF09835"/>
    </source>
</evidence>
<evidence type="ECO:0000313" key="3">
    <source>
        <dbReference type="EMBL" id="MFC4770178.1"/>
    </source>
</evidence>
<dbReference type="Pfam" id="PF09835">
    <property type="entry name" value="DUF2062"/>
    <property type="match status" value="1"/>
</dbReference>
<dbReference type="InterPro" id="IPR018639">
    <property type="entry name" value="DUF2062"/>
</dbReference>
<keyword evidence="1" id="KW-0812">Transmembrane</keyword>
<name>A0ABV9Q870_9BACL</name>
<keyword evidence="1" id="KW-1133">Transmembrane helix</keyword>
<evidence type="ECO:0000313" key="4">
    <source>
        <dbReference type="Proteomes" id="UP001596002"/>
    </source>
</evidence>
<gene>
    <name evidence="3" type="ORF">ACFO8Q_23155</name>
</gene>
<feature type="domain" description="DUF2062" evidence="2">
    <location>
        <begin position="14"/>
        <end position="155"/>
    </location>
</feature>
<dbReference type="Proteomes" id="UP001596002">
    <property type="component" value="Unassembled WGS sequence"/>
</dbReference>
<organism evidence="3 4">
    <name type="scientific">Effusibacillus consociatus</name>
    <dbReference type="NCBI Taxonomy" id="1117041"/>
    <lineage>
        <taxon>Bacteria</taxon>
        <taxon>Bacillati</taxon>
        <taxon>Bacillota</taxon>
        <taxon>Bacilli</taxon>
        <taxon>Bacillales</taxon>
        <taxon>Alicyclobacillaceae</taxon>
        <taxon>Effusibacillus</taxon>
    </lineage>
</organism>
<keyword evidence="4" id="KW-1185">Reference proteome</keyword>
<accession>A0ABV9Q870</accession>
<keyword evidence="1" id="KW-0472">Membrane</keyword>
<dbReference type="RefSeq" id="WP_380029532.1">
    <property type="nucleotide sequence ID" value="NZ_JBHSHC010000156.1"/>
</dbReference>
<dbReference type="EMBL" id="JBHSHC010000156">
    <property type="protein sequence ID" value="MFC4770178.1"/>
    <property type="molecule type" value="Genomic_DNA"/>
</dbReference>
<comment type="caution">
    <text evidence="3">The sequence shown here is derived from an EMBL/GenBank/DDBJ whole genome shotgun (WGS) entry which is preliminary data.</text>
</comment>